<dbReference type="Proteomes" id="UP000060487">
    <property type="component" value="Unassembled WGS sequence"/>
</dbReference>
<evidence type="ECO:0000313" key="1">
    <source>
        <dbReference type="EMBL" id="KWT81137.1"/>
    </source>
</evidence>
<evidence type="ECO:0000313" key="2">
    <source>
        <dbReference type="Proteomes" id="UP000060487"/>
    </source>
</evidence>
<reference evidence="1 2" key="1">
    <citation type="submission" date="2015-11" db="EMBL/GenBank/DDBJ databases">
        <authorList>
            <person name="Lin W."/>
        </authorList>
    </citation>
    <scope>NUCLEOTIDE SEQUENCE [LARGE SCALE GENOMIC DNA]</scope>
    <source>
        <strain evidence="1 2">HCH-1</strain>
    </source>
</reference>
<keyword evidence="2" id="KW-1185">Reference proteome</keyword>
<sequence length="407" mass="42434">MLQAADIKFYHSDKAANDGTCGGRMNELSQIVSGVKYAVFPAVTSDQRASGAGIFRKIHMANRNGETPPEPAYNARFAIVGDSNGGDRFYAKSGGYADIKSTLDTSTGWTGGGALHASMSAGATMIQIAFPANDYDVPNNRYLAIMDTSNRCWVKTADEAVTGESAGTGEANYSVSLVSAPVDEGTLKVHYTIGGNTYMAVDDGSGAVTGVNITSGSINYNTGLLTLQFNNQADDVTCDYAQRCFSFSGNVATVKLGEQVPYSFNSADTTAGVAVELGDLEASLSVMQKTSAAGGFSVGACVLKNTGAAYDEITIMFTSGTAFSAAGLYEGSLGNGTINGTYAPLNKRTSVPLFSIPASAWSGVWASGDVLEIRLIPAAKAVWIKNIIPAGTGHTAINTLKTLWHVD</sequence>
<name>A0ABR5SEF4_9BACT</name>
<protein>
    <submittedName>
        <fullName evidence="1">Uncharacterized protein</fullName>
    </submittedName>
</protein>
<organism evidence="1 2">
    <name type="scientific">Candidatus Magnetominusculus xianensis</name>
    <dbReference type="NCBI Taxonomy" id="1748249"/>
    <lineage>
        <taxon>Bacteria</taxon>
        <taxon>Pseudomonadati</taxon>
        <taxon>Nitrospirota</taxon>
        <taxon>Nitrospiria</taxon>
        <taxon>Nitrospirales</taxon>
        <taxon>Nitrospiraceae</taxon>
        <taxon>Candidatus Magnetominusculus</taxon>
    </lineage>
</organism>
<dbReference type="EMBL" id="LNQR01000101">
    <property type="protein sequence ID" value="KWT81137.1"/>
    <property type="molecule type" value="Genomic_DNA"/>
</dbReference>
<comment type="caution">
    <text evidence="1">The sequence shown here is derived from an EMBL/GenBank/DDBJ whole genome shotgun (WGS) entry which is preliminary data.</text>
</comment>
<proteinExistence type="predicted"/>
<accession>A0ABR5SEF4</accession>
<gene>
    <name evidence="1" type="ORF">ASN18_2643</name>
</gene>
<dbReference type="RefSeq" id="WP_085053265.1">
    <property type="nucleotide sequence ID" value="NZ_LNQR01000101.1"/>
</dbReference>